<dbReference type="GO" id="GO:0004725">
    <property type="term" value="F:protein tyrosine phosphatase activity"/>
    <property type="evidence" value="ECO:0007669"/>
    <property type="project" value="InterPro"/>
</dbReference>
<dbReference type="PROSITE" id="PS50056">
    <property type="entry name" value="TYR_PHOSPHATASE_2"/>
    <property type="match status" value="1"/>
</dbReference>
<dbReference type="InterPro" id="IPR050348">
    <property type="entry name" value="Protein-Tyr_Phosphatase"/>
</dbReference>
<dbReference type="SMART" id="SM00404">
    <property type="entry name" value="PTPc_motif"/>
    <property type="match status" value="1"/>
</dbReference>
<keyword evidence="6" id="KW-1185">Reference proteome</keyword>
<protein>
    <submittedName>
        <fullName evidence="5">Receptor/non-receptor type protein-tyrosine phosphatase</fullName>
    </submittedName>
</protein>
<accession>A0A6A7C651</accession>
<feature type="domain" description="Tyrosine specific protein phosphatases" evidence="4">
    <location>
        <begin position="313"/>
        <end position="378"/>
    </location>
</feature>
<dbReference type="PANTHER" id="PTHR19134:SF449">
    <property type="entry name" value="TYROSINE-PROTEIN PHOSPHATASE 1"/>
    <property type="match status" value="1"/>
</dbReference>
<dbReference type="InterPro" id="IPR029021">
    <property type="entry name" value="Prot-tyrosine_phosphatase-like"/>
</dbReference>
<reference evidence="5" key="1">
    <citation type="journal article" date="2020" name="Stud. Mycol.">
        <title>101 Dothideomycetes genomes: a test case for predicting lifestyles and emergence of pathogens.</title>
        <authorList>
            <person name="Haridas S."/>
            <person name="Albert R."/>
            <person name="Binder M."/>
            <person name="Bloem J."/>
            <person name="Labutti K."/>
            <person name="Salamov A."/>
            <person name="Andreopoulos B."/>
            <person name="Baker S."/>
            <person name="Barry K."/>
            <person name="Bills G."/>
            <person name="Bluhm B."/>
            <person name="Cannon C."/>
            <person name="Castanera R."/>
            <person name="Culley D."/>
            <person name="Daum C."/>
            <person name="Ezra D."/>
            <person name="Gonzalez J."/>
            <person name="Henrissat B."/>
            <person name="Kuo A."/>
            <person name="Liang C."/>
            <person name="Lipzen A."/>
            <person name="Lutzoni F."/>
            <person name="Magnuson J."/>
            <person name="Mondo S."/>
            <person name="Nolan M."/>
            <person name="Ohm R."/>
            <person name="Pangilinan J."/>
            <person name="Park H.-J."/>
            <person name="Ramirez L."/>
            <person name="Alfaro M."/>
            <person name="Sun H."/>
            <person name="Tritt A."/>
            <person name="Yoshinaga Y."/>
            <person name="Zwiers L.-H."/>
            <person name="Turgeon B."/>
            <person name="Goodwin S."/>
            <person name="Spatafora J."/>
            <person name="Crous P."/>
            <person name="Grigoriev I."/>
        </authorList>
    </citation>
    <scope>NUCLEOTIDE SEQUENCE</scope>
    <source>
        <strain evidence="5">CBS 480.64</strain>
    </source>
</reference>
<dbReference type="SUPFAM" id="SSF52799">
    <property type="entry name" value="(Phosphotyrosine protein) phosphatases II"/>
    <property type="match status" value="1"/>
</dbReference>
<evidence type="ECO:0000256" key="1">
    <source>
        <dbReference type="ARBA" id="ARBA00009649"/>
    </source>
</evidence>
<evidence type="ECO:0000256" key="2">
    <source>
        <dbReference type="SAM" id="MobiDB-lite"/>
    </source>
</evidence>
<organism evidence="5 6">
    <name type="scientific">Piedraia hortae CBS 480.64</name>
    <dbReference type="NCBI Taxonomy" id="1314780"/>
    <lineage>
        <taxon>Eukaryota</taxon>
        <taxon>Fungi</taxon>
        <taxon>Dikarya</taxon>
        <taxon>Ascomycota</taxon>
        <taxon>Pezizomycotina</taxon>
        <taxon>Dothideomycetes</taxon>
        <taxon>Dothideomycetidae</taxon>
        <taxon>Capnodiales</taxon>
        <taxon>Piedraiaceae</taxon>
        <taxon>Piedraia</taxon>
    </lineage>
</organism>
<evidence type="ECO:0000313" key="6">
    <source>
        <dbReference type="Proteomes" id="UP000799421"/>
    </source>
</evidence>
<dbReference type="Pfam" id="PF00102">
    <property type="entry name" value="Y_phosphatase"/>
    <property type="match status" value="2"/>
</dbReference>
<dbReference type="Gene3D" id="3.90.190.10">
    <property type="entry name" value="Protein tyrosine phosphatase superfamily"/>
    <property type="match status" value="1"/>
</dbReference>
<dbReference type="PANTHER" id="PTHR19134">
    <property type="entry name" value="RECEPTOR-TYPE TYROSINE-PROTEIN PHOSPHATASE"/>
    <property type="match status" value="1"/>
</dbReference>
<evidence type="ECO:0000259" key="3">
    <source>
        <dbReference type="PROSITE" id="PS50055"/>
    </source>
</evidence>
<dbReference type="InterPro" id="IPR016130">
    <property type="entry name" value="Tyr_Pase_AS"/>
</dbReference>
<dbReference type="AlphaFoldDB" id="A0A6A7C651"/>
<dbReference type="SMART" id="SM00194">
    <property type="entry name" value="PTPc"/>
    <property type="match status" value="1"/>
</dbReference>
<evidence type="ECO:0000259" key="4">
    <source>
        <dbReference type="PROSITE" id="PS50056"/>
    </source>
</evidence>
<feature type="compositionally biased region" description="Gly residues" evidence="2">
    <location>
        <begin position="156"/>
        <end position="176"/>
    </location>
</feature>
<dbReference type="InterPro" id="IPR000387">
    <property type="entry name" value="Tyr_Pase_dom"/>
</dbReference>
<dbReference type="InterPro" id="IPR003595">
    <property type="entry name" value="Tyr_Pase_cat"/>
</dbReference>
<evidence type="ECO:0000313" key="5">
    <source>
        <dbReference type="EMBL" id="KAF2862158.1"/>
    </source>
</evidence>
<dbReference type="PROSITE" id="PS00383">
    <property type="entry name" value="TYR_PHOSPHATASE_1"/>
    <property type="match status" value="1"/>
</dbReference>
<dbReference type="InterPro" id="IPR000242">
    <property type="entry name" value="PTP_cat"/>
</dbReference>
<feature type="region of interest" description="Disordered" evidence="2">
    <location>
        <begin position="156"/>
        <end position="202"/>
    </location>
</feature>
<feature type="domain" description="Tyrosine-protein phosphatase" evidence="3">
    <location>
        <begin position="16"/>
        <end position="387"/>
    </location>
</feature>
<dbReference type="PRINTS" id="PR00700">
    <property type="entry name" value="PRTYPHPHTASE"/>
</dbReference>
<name>A0A6A7C651_9PEZI</name>
<dbReference type="Proteomes" id="UP000799421">
    <property type="component" value="Unassembled WGS sequence"/>
</dbReference>
<proteinExistence type="inferred from homology"/>
<dbReference type="PROSITE" id="PS50055">
    <property type="entry name" value="TYR_PHOSPHATASE_PTP"/>
    <property type="match status" value="1"/>
</dbReference>
<dbReference type="EMBL" id="MU005967">
    <property type="protein sequence ID" value="KAF2862158.1"/>
    <property type="molecule type" value="Genomic_DNA"/>
</dbReference>
<sequence length="396" mass="44396">MPPQLPNYLLLPPTEIHSQFRHLEHMHRERHSCPQGRWTLPSTTPNRHIYMSRNRYENVEPYLHNRILLGGYDDPSSPQRSEVAGDYINASQICLGSRSYIAAQGPTASTAGHFWRMVAHNLPEEREAVIVMLTQLRERGREKCFPYFLGAGGGDGVGSGAGGGRTGEVAVGGGGEAEGRSLRPRSAPSPTTPQGILPIPREENDPSLFEAELHTLSTSFHEASKSEVRRLRLRYRSRATKGEWRYKEVNHLFFSAWPDFQVPKGEDREALVELVGLAARVASPTQTTKSAGTKTAKRMSTPSSLGRDLVSYDGSPRVIHCSAGVGRTGTFMALDSLLTRLYSGELDCLPQDCNPVWETVLRLREQRMMMVQTLDQLLLIYHVLRERWVERSRHSN</sequence>
<dbReference type="OrthoDB" id="10253954at2759"/>
<gene>
    <name evidence="5" type="ORF">K470DRAFT_256140</name>
</gene>
<comment type="similarity">
    <text evidence="1">Belongs to the protein-tyrosine phosphatase family. Non-receptor class subfamily.</text>
</comment>
<keyword evidence="5" id="KW-0675">Receptor</keyword>